<evidence type="ECO:0000313" key="6">
    <source>
        <dbReference type="Proteomes" id="UP001595829"/>
    </source>
</evidence>
<dbReference type="SUPFAM" id="SSF116734">
    <property type="entry name" value="DNA methylase specificity domain"/>
    <property type="match status" value="2"/>
</dbReference>
<proteinExistence type="inferred from homology"/>
<sequence length="402" mass="44230">MWAEDEIRWVPVGEVGEVRMGKQLSPASRSASGQMPYLRVANVFDGFISYHDVNYMGFSAAEKEVYGLRKGDILLNEGQENLMMVGRSAIFDGEPGVYCFQNTLIRFRPGPAILPEYAQAVFVAWRRSGIFASVAEKTSISHLGGGRFARLLFPLLPLQHQRRIIEVLAAVEESDRAVEASLEKLRPVRNAFLNELASFDRMQLRDVISSGPQNGLYKPAESYGDTGVPIVRISSFSGGPSDLTRGLLCVSASRAEEERYGLSVGDLLVNRVNTPELVGKSTVVGRLHEPTLFESNIMRCRLLLGEVDPRFVEAWMSTRTVKSYFASRTKPAVSQASINGPDVLGCPFPKLDLSEQQGFLSRLDAIDGRMTAETAELLKLRQLKRGVLDDLLGGKLQASAGA</sequence>
<dbReference type="PANTHER" id="PTHR30408:SF12">
    <property type="entry name" value="TYPE I RESTRICTION ENZYME MJAVIII SPECIFICITY SUBUNIT"/>
    <property type="match status" value="1"/>
</dbReference>
<dbReference type="Gene3D" id="3.90.220.20">
    <property type="entry name" value="DNA methylase specificity domains"/>
    <property type="match status" value="2"/>
</dbReference>
<keyword evidence="5" id="KW-0255">Endonuclease</keyword>
<feature type="domain" description="Type I restriction modification DNA specificity" evidence="4">
    <location>
        <begin position="10"/>
        <end position="173"/>
    </location>
</feature>
<evidence type="ECO:0000256" key="1">
    <source>
        <dbReference type="ARBA" id="ARBA00010923"/>
    </source>
</evidence>
<dbReference type="GO" id="GO:0004519">
    <property type="term" value="F:endonuclease activity"/>
    <property type="evidence" value="ECO:0007669"/>
    <property type="project" value="UniProtKB-KW"/>
</dbReference>
<comment type="caution">
    <text evidence="5">The sequence shown here is derived from an EMBL/GenBank/DDBJ whole genome shotgun (WGS) entry which is preliminary data.</text>
</comment>
<evidence type="ECO:0000256" key="3">
    <source>
        <dbReference type="ARBA" id="ARBA00023125"/>
    </source>
</evidence>
<name>A0ABV9XCE8_9ACTN</name>
<gene>
    <name evidence="5" type="ORF">ACFPM3_12580</name>
</gene>
<dbReference type="InterPro" id="IPR044946">
    <property type="entry name" value="Restrct_endonuc_typeI_TRD_sf"/>
</dbReference>
<evidence type="ECO:0000313" key="5">
    <source>
        <dbReference type="EMBL" id="MFC5022967.1"/>
    </source>
</evidence>
<evidence type="ECO:0000256" key="2">
    <source>
        <dbReference type="ARBA" id="ARBA00022747"/>
    </source>
</evidence>
<dbReference type="Proteomes" id="UP001595829">
    <property type="component" value="Unassembled WGS sequence"/>
</dbReference>
<evidence type="ECO:0000259" key="4">
    <source>
        <dbReference type="Pfam" id="PF01420"/>
    </source>
</evidence>
<organism evidence="5 6">
    <name type="scientific">Streptomyces coeruleoprunus</name>
    <dbReference type="NCBI Taxonomy" id="285563"/>
    <lineage>
        <taxon>Bacteria</taxon>
        <taxon>Bacillati</taxon>
        <taxon>Actinomycetota</taxon>
        <taxon>Actinomycetes</taxon>
        <taxon>Kitasatosporales</taxon>
        <taxon>Streptomycetaceae</taxon>
        <taxon>Streptomyces</taxon>
    </lineage>
</organism>
<keyword evidence="5" id="KW-0378">Hydrolase</keyword>
<dbReference type="PANTHER" id="PTHR30408">
    <property type="entry name" value="TYPE-1 RESTRICTION ENZYME ECOKI SPECIFICITY PROTEIN"/>
    <property type="match status" value="1"/>
</dbReference>
<keyword evidence="6" id="KW-1185">Reference proteome</keyword>
<dbReference type="InterPro" id="IPR000055">
    <property type="entry name" value="Restrct_endonuc_typeI_TRD"/>
</dbReference>
<reference evidence="6" key="1">
    <citation type="journal article" date="2019" name="Int. J. Syst. Evol. Microbiol.">
        <title>The Global Catalogue of Microorganisms (GCM) 10K type strain sequencing project: providing services to taxonomists for standard genome sequencing and annotation.</title>
        <authorList>
            <consortium name="The Broad Institute Genomics Platform"/>
            <consortium name="The Broad Institute Genome Sequencing Center for Infectious Disease"/>
            <person name="Wu L."/>
            <person name="Ma J."/>
        </authorList>
    </citation>
    <scope>NUCLEOTIDE SEQUENCE [LARGE SCALE GENOMIC DNA]</scope>
    <source>
        <strain evidence="6">CGMCC 4.1648</strain>
    </source>
</reference>
<dbReference type="GO" id="GO:0016787">
    <property type="term" value="F:hydrolase activity"/>
    <property type="evidence" value="ECO:0007669"/>
    <property type="project" value="UniProtKB-KW"/>
</dbReference>
<protein>
    <submittedName>
        <fullName evidence="5">Restriction endonuclease subunit S</fullName>
        <ecNumber evidence="5">3.1.21.-</ecNumber>
    </submittedName>
</protein>
<dbReference type="CDD" id="cd17253">
    <property type="entry name" value="RMtype1_S_Eco933I-TRD2-CR2_like"/>
    <property type="match status" value="1"/>
</dbReference>
<dbReference type="InterPro" id="IPR052021">
    <property type="entry name" value="Type-I_RS_S_subunit"/>
</dbReference>
<dbReference type="CDD" id="cd17517">
    <property type="entry name" value="RMtype1_S_EcoKI_StySPI-TRD2-CR2_like"/>
    <property type="match status" value="1"/>
</dbReference>
<dbReference type="EMBL" id="JBHSJD010000007">
    <property type="protein sequence ID" value="MFC5022967.1"/>
    <property type="molecule type" value="Genomic_DNA"/>
</dbReference>
<accession>A0ABV9XCE8</accession>
<dbReference type="RefSeq" id="WP_345690364.1">
    <property type="nucleotide sequence ID" value="NZ_BAABIT010000001.1"/>
</dbReference>
<dbReference type="EC" id="3.1.21.-" evidence="5"/>
<comment type="similarity">
    <text evidence="1">Belongs to the type-I restriction system S methylase family.</text>
</comment>
<dbReference type="Pfam" id="PF01420">
    <property type="entry name" value="Methylase_S"/>
    <property type="match status" value="1"/>
</dbReference>
<keyword evidence="5" id="KW-0540">Nuclease</keyword>
<keyword evidence="2" id="KW-0680">Restriction system</keyword>
<keyword evidence="3" id="KW-0238">DNA-binding</keyword>